<feature type="domain" description="ACT" evidence="1">
    <location>
        <begin position="5"/>
        <end position="73"/>
    </location>
</feature>
<dbReference type="InterPro" id="IPR045739">
    <property type="entry name" value="ACT_dom_pair"/>
</dbReference>
<dbReference type="InterPro" id="IPR045865">
    <property type="entry name" value="ACT-like_dom_sf"/>
</dbReference>
<dbReference type="Gene3D" id="3.30.2130.10">
    <property type="entry name" value="VC0802-like"/>
    <property type="match status" value="1"/>
</dbReference>
<dbReference type="SUPFAM" id="SSF55021">
    <property type="entry name" value="ACT-like"/>
    <property type="match status" value="2"/>
</dbReference>
<dbReference type="EMBL" id="BRLB01000009">
    <property type="protein sequence ID" value="GKX30405.1"/>
    <property type="molecule type" value="Genomic_DNA"/>
</dbReference>
<proteinExistence type="predicted"/>
<name>A0A9W6DFB4_9FIRM</name>
<keyword evidence="3" id="KW-1185">Reference proteome</keyword>
<evidence type="ECO:0000259" key="1">
    <source>
        <dbReference type="PROSITE" id="PS51671"/>
    </source>
</evidence>
<dbReference type="RefSeq" id="WP_281816550.1">
    <property type="nucleotide sequence ID" value="NZ_BRLB01000009.1"/>
</dbReference>
<sequence length="140" mass="15168">MIIKQLSVFLENKSGRLSDVTEALSENGINISALSVADTSEYGILRLIVGRPEKAYELLKNLGFSVSLTDVICLIIPNESGTLYKAIKVLASNGVSIEYMYAYAMNGDASVIMKVSEVNKAIETLTENDVELAKASEICN</sequence>
<dbReference type="AlphaFoldDB" id="A0A9W6DFB4"/>
<gene>
    <name evidence="2" type="ORF">SH1V18_28850</name>
</gene>
<dbReference type="Pfam" id="PF19571">
    <property type="entry name" value="ACT_8"/>
    <property type="match status" value="1"/>
</dbReference>
<protein>
    <submittedName>
        <fullName evidence="2">Amino acid-binding protein</fullName>
    </submittedName>
</protein>
<accession>A0A9W6DFB4</accession>
<dbReference type="Proteomes" id="UP001144256">
    <property type="component" value="Unassembled WGS sequence"/>
</dbReference>
<reference evidence="2" key="1">
    <citation type="submission" date="2022-06" db="EMBL/GenBank/DDBJ databases">
        <title>Vallitalea longa sp. nov., an anaerobic bacterium isolated from marine sediment.</title>
        <authorList>
            <person name="Hirano S."/>
            <person name="Terahara T."/>
            <person name="Mori K."/>
            <person name="Hamada M."/>
            <person name="Matsumoto R."/>
            <person name="Kobayashi T."/>
        </authorList>
    </citation>
    <scope>NUCLEOTIDE SEQUENCE</scope>
    <source>
        <strain evidence="2">SH18-1</strain>
    </source>
</reference>
<dbReference type="PANTHER" id="PTHR40099:SF1">
    <property type="entry name" value="ACETOLACTATE SYNTHASE, SMALL SUBUNIT"/>
    <property type="match status" value="1"/>
</dbReference>
<dbReference type="InterPro" id="IPR002912">
    <property type="entry name" value="ACT_dom"/>
</dbReference>
<dbReference type="CDD" id="cd04908">
    <property type="entry name" value="ACT_Bt0572_1"/>
    <property type="match status" value="1"/>
</dbReference>
<dbReference type="PROSITE" id="PS51671">
    <property type="entry name" value="ACT"/>
    <property type="match status" value="1"/>
</dbReference>
<organism evidence="2 3">
    <name type="scientific">Vallitalea longa</name>
    <dbReference type="NCBI Taxonomy" id="2936439"/>
    <lineage>
        <taxon>Bacteria</taxon>
        <taxon>Bacillati</taxon>
        <taxon>Bacillota</taxon>
        <taxon>Clostridia</taxon>
        <taxon>Lachnospirales</taxon>
        <taxon>Vallitaleaceae</taxon>
        <taxon>Vallitalea</taxon>
    </lineage>
</organism>
<dbReference type="PANTHER" id="PTHR40099">
    <property type="entry name" value="ACETOLACTATE SYNTHASE, SMALL SUBUNIT"/>
    <property type="match status" value="1"/>
</dbReference>
<comment type="caution">
    <text evidence="2">The sequence shown here is derived from an EMBL/GenBank/DDBJ whole genome shotgun (WGS) entry which is preliminary data.</text>
</comment>
<evidence type="ECO:0000313" key="2">
    <source>
        <dbReference type="EMBL" id="GKX30405.1"/>
    </source>
</evidence>
<dbReference type="CDD" id="cd04882">
    <property type="entry name" value="ACT_Bt0572_2"/>
    <property type="match status" value="1"/>
</dbReference>
<evidence type="ECO:0000313" key="3">
    <source>
        <dbReference type="Proteomes" id="UP001144256"/>
    </source>
</evidence>